<organism evidence="2 3">
    <name type="scientific">Staphylothermus marinus (strain ATCC 43588 / DSM 3639 / JCM 9404 / F1)</name>
    <dbReference type="NCBI Taxonomy" id="399550"/>
    <lineage>
        <taxon>Archaea</taxon>
        <taxon>Thermoproteota</taxon>
        <taxon>Thermoprotei</taxon>
        <taxon>Desulfurococcales</taxon>
        <taxon>Desulfurococcaceae</taxon>
        <taxon>Staphylothermus</taxon>
    </lineage>
</organism>
<evidence type="ECO:0000313" key="2">
    <source>
        <dbReference type="EMBL" id="ABN69805.1"/>
    </source>
</evidence>
<dbReference type="Proteomes" id="UP000000254">
    <property type="component" value="Chromosome"/>
</dbReference>
<keyword evidence="3" id="KW-1185">Reference proteome</keyword>
<dbReference type="Pfam" id="PF03009">
    <property type="entry name" value="GDPD"/>
    <property type="match status" value="1"/>
</dbReference>
<sequence>MKIYGHRANNKLVLKKYLTLKNIDGLEVDVSVKNNRVMIMHGPSPIVRPSLLGKIMGWIDYRFFYRDPYIRSLSISLEDIFGIIRKRGLELILDVKDINTIVRILELNNLPRSIIFTSKDHFAIRYVKETTNYKALVSIDSLPISIIDIISDSLADGVSINYAFIEDWLIDTLHSNNYIVYAWTVNDTATACKLENLSVDAVISDNPKIILYRRC</sequence>
<protein>
    <submittedName>
        <fullName evidence="2">Glycerophosphoryl diester phosphodiesterase</fullName>
    </submittedName>
</protein>
<dbReference type="STRING" id="399550.Smar_0701"/>
<dbReference type="RefSeq" id="WP_011838996.1">
    <property type="nucleotide sequence ID" value="NC_009033.1"/>
</dbReference>
<dbReference type="CDD" id="cd08556">
    <property type="entry name" value="GDPD"/>
    <property type="match status" value="1"/>
</dbReference>
<evidence type="ECO:0000259" key="1">
    <source>
        <dbReference type="Pfam" id="PF03009"/>
    </source>
</evidence>
<dbReference type="eggNOG" id="arCOG00701">
    <property type="taxonomic scope" value="Archaea"/>
</dbReference>
<accession>A3DME5</accession>
<dbReference type="GO" id="GO:0008081">
    <property type="term" value="F:phosphoric diester hydrolase activity"/>
    <property type="evidence" value="ECO:0007669"/>
    <property type="project" value="InterPro"/>
</dbReference>
<dbReference type="InterPro" id="IPR030395">
    <property type="entry name" value="GP_PDE_dom"/>
</dbReference>
<dbReference type="PANTHER" id="PTHR46211:SF1">
    <property type="entry name" value="GLYCEROPHOSPHODIESTER PHOSPHODIESTERASE, CYTOPLASMIC"/>
    <property type="match status" value="1"/>
</dbReference>
<proteinExistence type="predicted"/>
<dbReference type="HOGENOM" id="CLU_1248338_0_0_2"/>
<dbReference type="Gene3D" id="3.20.20.190">
    <property type="entry name" value="Phosphatidylinositol (PI) phosphodiesterase"/>
    <property type="match status" value="1"/>
</dbReference>
<dbReference type="GeneID" id="4907966"/>
<evidence type="ECO:0000313" key="3">
    <source>
        <dbReference type="Proteomes" id="UP000000254"/>
    </source>
</evidence>
<dbReference type="GO" id="GO:0006629">
    <property type="term" value="P:lipid metabolic process"/>
    <property type="evidence" value="ECO:0007669"/>
    <property type="project" value="InterPro"/>
</dbReference>
<dbReference type="EMBL" id="CP000575">
    <property type="protein sequence ID" value="ABN69805.1"/>
    <property type="molecule type" value="Genomic_DNA"/>
</dbReference>
<dbReference type="AlphaFoldDB" id="A3DME5"/>
<dbReference type="KEGG" id="smr:Smar_0701"/>
<reference evidence="3" key="1">
    <citation type="journal article" date="2009" name="BMC Genomics">
        <title>The complete genome sequence of Staphylothermus marinus reveals differences in sulfur metabolism among heterotrophic Crenarchaeota.</title>
        <authorList>
            <person name="Anderson I.J."/>
            <person name="Dharmarajan L."/>
            <person name="Rodriguez J."/>
            <person name="Hooper S."/>
            <person name="Porat I."/>
            <person name="Ulrich L.E."/>
            <person name="Elkins J.G."/>
            <person name="Mavromatis K."/>
            <person name="Sun H."/>
            <person name="Land M."/>
            <person name="Lapidus A."/>
            <person name="Lucas S."/>
            <person name="Barry K."/>
            <person name="Huber H."/>
            <person name="Zhulin I.B."/>
            <person name="Whitman W.B."/>
            <person name="Mukhopadhyay B."/>
            <person name="Woese C."/>
            <person name="Bristow J."/>
            <person name="Kyrpides N."/>
        </authorList>
    </citation>
    <scope>NUCLEOTIDE SEQUENCE [LARGE SCALE GENOMIC DNA]</scope>
    <source>
        <strain evidence="3">ATCC 43588 / DSM 3639 / JCM 9404 / F1</strain>
    </source>
</reference>
<gene>
    <name evidence="2" type="ordered locus">Smar_0701</name>
</gene>
<name>A3DME5_STAMF</name>
<feature type="domain" description="GP-PDE" evidence="1">
    <location>
        <begin position="96"/>
        <end position="208"/>
    </location>
</feature>
<dbReference type="InterPro" id="IPR017946">
    <property type="entry name" value="PLC-like_Pdiesterase_TIM-brl"/>
</dbReference>
<dbReference type="SUPFAM" id="SSF51695">
    <property type="entry name" value="PLC-like phosphodiesterases"/>
    <property type="match status" value="1"/>
</dbReference>
<reference evidence="2 3" key="2">
    <citation type="journal article" date="2009" name="Stand. Genomic Sci.">
        <title>Complete genome sequence of Staphylothermus marinus Stetter and Fiala 1986 type strain F1.</title>
        <authorList>
            <person name="Anderson I.J."/>
            <person name="Sun H."/>
            <person name="Lapidus A."/>
            <person name="Copeland A."/>
            <person name="Glavina Del Rio T."/>
            <person name="Tice H."/>
            <person name="Dalin E."/>
            <person name="Lucas S."/>
            <person name="Barry K."/>
            <person name="Land M."/>
            <person name="Richardson P."/>
            <person name="Huber H."/>
            <person name="Kyrpides N.C."/>
        </authorList>
    </citation>
    <scope>NUCLEOTIDE SEQUENCE [LARGE SCALE GENOMIC DNA]</scope>
    <source>
        <strain evidence="3">ATCC 43588 / DSM 3639 / JCM 9404 / F1</strain>
    </source>
</reference>
<dbReference type="PANTHER" id="PTHR46211">
    <property type="entry name" value="GLYCEROPHOSPHORYL DIESTER PHOSPHODIESTERASE"/>
    <property type="match status" value="1"/>
</dbReference>
<dbReference type="OrthoDB" id="19020at2157"/>